<dbReference type="EMBL" id="JAEMWU010000003">
    <property type="protein sequence ID" value="MBN8207040.1"/>
    <property type="molecule type" value="Genomic_DNA"/>
</dbReference>
<dbReference type="Proteomes" id="UP000664385">
    <property type="component" value="Unassembled WGS sequence"/>
</dbReference>
<gene>
    <name evidence="2" type="ORF">JF543_13880</name>
</gene>
<feature type="transmembrane region" description="Helical" evidence="1">
    <location>
        <begin position="46"/>
        <end position="67"/>
    </location>
</feature>
<name>A0A939DXB4_9MICO</name>
<evidence type="ECO:0000313" key="3">
    <source>
        <dbReference type="Proteomes" id="UP000664385"/>
    </source>
</evidence>
<dbReference type="InterPro" id="IPR025238">
    <property type="entry name" value="DUF4184"/>
</dbReference>
<keyword evidence="1" id="KW-0472">Membrane</keyword>
<sequence length="279" mass="30357">MPFTPSHAVVALPFVRTPLVPAAIAIGAMTPDLPLFLRGFGVPYGFTHSVANVVWTTLIAFVLFVVWRVVMRPGLVALAPDSLAARLPDQWRQTGRRAAAEAVGARARFGYPLLLVLSLMIGVLSHIVWDLFTHEGRWGVEAIPALQAAWGPLPGYKWLQYGSSAFGLALIGIWMLIWLRRRPVAPRPALLPTWLRWAWMAALPIVLVSAWMLGLAAYGPLTDEFTVRHLAYATLPAASGLWGVLTVLLCVAIVVLPRRTAAPIAHHDAVSAPHSRGDA</sequence>
<accession>A0A939DXB4</accession>
<protein>
    <submittedName>
        <fullName evidence="2">DUF4184 family protein</fullName>
    </submittedName>
</protein>
<feature type="transmembrane region" description="Helical" evidence="1">
    <location>
        <begin position="109"/>
        <end position="129"/>
    </location>
</feature>
<evidence type="ECO:0000313" key="2">
    <source>
        <dbReference type="EMBL" id="MBN8207040.1"/>
    </source>
</evidence>
<dbReference type="RefSeq" id="WP_206824833.1">
    <property type="nucleotide sequence ID" value="NZ_JAEMWU010000003.1"/>
</dbReference>
<keyword evidence="1" id="KW-0812">Transmembrane</keyword>
<dbReference type="Pfam" id="PF13803">
    <property type="entry name" value="DUF4184"/>
    <property type="match status" value="1"/>
</dbReference>
<dbReference type="AlphaFoldDB" id="A0A939DXB4"/>
<reference evidence="2" key="1">
    <citation type="submission" date="2020-12" db="EMBL/GenBank/DDBJ databases">
        <title>PHA producing bacteria isolated from mangrove.</title>
        <authorList>
            <person name="Zheng W."/>
            <person name="Yu S."/>
            <person name="Huang Y."/>
        </authorList>
    </citation>
    <scope>NUCLEOTIDE SEQUENCE</scope>
    <source>
        <strain evidence="2">GN8-5</strain>
    </source>
</reference>
<comment type="caution">
    <text evidence="2">The sequence shown here is derived from an EMBL/GenBank/DDBJ whole genome shotgun (WGS) entry which is preliminary data.</text>
</comment>
<organism evidence="2 3">
    <name type="scientific">Microbacterium esteraromaticum</name>
    <dbReference type="NCBI Taxonomy" id="57043"/>
    <lineage>
        <taxon>Bacteria</taxon>
        <taxon>Bacillati</taxon>
        <taxon>Actinomycetota</taxon>
        <taxon>Actinomycetes</taxon>
        <taxon>Micrococcales</taxon>
        <taxon>Microbacteriaceae</taxon>
        <taxon>Microbacterium</taxon>
    </lineage>
</organism>
<evidence type="ECO:0000256" key="1">
    <source>
        <dbReference type="SAM" id="Phobius"/>
    </source>
</evidence>
<feature type="transmembrane region" description="Helical" evidence="1">
    <location>
        <begin position="197"/>
        <end position="218"/>
    </location>
</feature>
<keyword evidence="1" id="KW-1133">Transmembrane helix</keyword>
<feature type="transmembrane region" description="Helical" evidence="1">
    <location>
        <begin position="158"/>
        <end position="177"/>
    </location>
</feature>
<proteinExistence type="predicted"/>
<feature type="transmembrane region" description="Helical" evidence="1">
    <location>
        <begin position="230"/>
        <end position="256"/>
    </location>
</feature>